<comment type="caution">
    <text evidence="3">The sequence shown here is derived from an EMBL/GenBank/DDBJ whole genome shotgun (WGS) entry which is preliminary data.</text>
</comment>
<name>A0A5N6KYI4_9ROSI</name>
<evidence type="ECO:0000259" key="2">
    <source>
        <dbReference type="Pfam" id="PF24864"/>
    </source>
</evidence>
<sequence length="312" mass="34772">MCRSTRRTCKFESFAASGQRPGSSGLIASWPPPPPPAGGEHCGVAQDVDHLTNPQTACAFLTRVPFEIRTIIIDLVLGNHILHIGNETLFPKALRRKGKTRPVAHLQCPMAASEEECPHRFLAASEQYSSHSHVKTDMLSLLQTCRLLYREAAARLYASNIFDFGASVFARMTICLFAQALPPQRLSLIRSLQFSYQCLHKPERARGLVLIVRDPQWSELWSLFASDFTGLQRMKVDLLGGGGHTISPGFEKAILGPLCQLEEVRDFRVSISWQRPEEASELPQDLPFTIVQGSTVEDRVFEVSTSEPLIFV</sequence>
<feature type="region of interest" description="Disordered" evidence="1">
    <location>
        <begin position="13"/>
        <end position="39"/>
    </location>
</feature>
<reference evidence="3 4" key="1">
    <citation type="submission" date="2019-06" db="EMBL/GenBank/DDBJ databases">
        <title>A chromosomal-level reference genome of Carpinus fangiana (Coryloideae, Betulaceae).</title>
        <authorList>
            <person name="Yang X."/>
            <person name="Wang Z."/>
            <person name="Zhang L."/>
            <person name="Hao G."/>
            <person name="Liu J."/>
            <person name="Yang Y."/>
        </authorList>
    </citation>
    <scope>NUCLEOTIDE SEQUENCE [LARGE SCALE GENOMIC DNA]</scope>
    <source>
        <strain evidence="3">Cfa_2016G</strain>
        <tissue evidence="3">Leaf</tissue>
    </source>
</reference>
<feature type="domain" description="DUF7730" evidence="2">
    <location>
        <begin position="54"/>
        <end position="280"/>
    </location>
</feature>
<dbReference type="EMBL" id="VIBQ01000017">
    <property type="protein sequence ID" value="KAB8360885.1"/>
    <property type="molecule type" value="Genomic_DNA"/>
</dbReference>
<evidence type="ECO:0000256" key="1">
    <source>
        <dbReference type="SAM" id="MobiDB-lite"/>
    </source>
</evidence>
<evidence type="ECO:0000313" key="3">
    <source>
        <dbReference type="EMBL" id="KAB8360885.1"/>
    </source>
</evidence>
<evidence type="ECO:0000313" key="4">
    <source>
        <dbReference type="Proteomes" id="UP000327013"/>
    </source>
</evidence>
<dbReference type="PANTHER" id="PTHR38790">
    <property type="entry name" value="2EXR DOMAIN-CONTAINING PROTEIN-RELATED"/>
    <property type="match status" value="1"/>
</dbReference>
<dbReference type="InterPro" id="IPR056632">
    <property type="entry name" value="DUF7730"/>
</dbReference>
<protein>
    <recommendedName>
        <fullName evidence="2">DUF7730 domain-containing protein</fullName>
    </recommendedName>
</protein>
<dbReference type="OrthoDB" id="10256725at2759"/>
<proteinExistence type="predicted"/>
<gene>
    <name evidence="3" type="ORF">FH972_024618</name>
</gene>
<keyword evidence="4" id="KW-1185">Reference proteome</keyword>
<accession>A0A5N6KYI4</accession>
<dbReference type="Pfam" id="PF24864">
    <property type="entry name" value="DUF7730"/>
    <property type="match status" value="1"/>
</dbReference>
<organism evidence="3 4">
    <name type="scientific">Carpinus fangiana</name>
    <dbReference type="NCBI Taxonomy" id="176857"/>
    <lineage>
        <taxon>Eukaryota</taxon>
        <taxon>Viridiplantae</taxon>
        <taxon>Streptophyta</taxon>
        <taxon>Embryophyta</taxon>
        <taxon>Tracheophyta</taxon>
        <taxon>Spermatophyta</taxon>
        <taxon>Magnoliopsida</taxon>
        <taxon>eudicotyledons</taxon>
        <taxon>Gunneridae</taxon>
        <taxon>Pentapetalae</taxon>
        <taxon>rosids</taxon>
        <taxon>fabids</taxon>
        <taxon>Fagales</taxon>
        <taxon>Betulaceae</taxon>
        <taxon>Carpinus</taxon>
    </lineage>
</organism>
<dbReference type="Proteomes" id="UP000327013">
    <property type="component" value="Unassembled WGS sequence"/>
</dbReference>
<dbReference type="AlphaFoldDB" id="A0A5N6KYI4"/>